<dbReference type="EMBL" id="BAABHM010000003">
    <property type="protein sequence ID" value="GAA4689079.1"/>
    <property type="molecule type" value="Genomic_DNA"/>
</dbReference>
<proteinExistence type="predicted"/>
<sequence>MGSKSLKRKVAIREPKRTILVFTEGTVTEPAYVKELKRLDHVRQSTSIRVEIAGAHTVPYPLVERALDHAADSEIDDIWCLFDVESPQPHPRLKEAAALAAKNDKVHLAISNPCFELWLLLHHQDVTRHLSTADACKLANSLDGLSDKQLKASEYVPLRDEAARRARLLAQQHRRAGRSFPDDNPTTDIHLFVEAVEAAARKSSP</sequence>
<evidence type="ECO:0008006" key="3">
    <source>
        <dbReference type="Google" id="ProtNLM"/>
    </source>
</evidence>
<dbReference type="RefSeq" id="WP_253871483.1">
    <property type="nucleotide sequence ID" value="NZ_BAABHM010000003.1"/>
</dbReference>
<protein>
    <recommendedName>
        <fullName evidence="3">RloB-like protein</fullName>
    </recommendedName>
</protein>
<evidence type="ECO:0000313" key="1">
    <source>
        <dbReference type="EMBL" id="GAA4689079.1"/>
    </source>
</evidence>
<dbReference type="Proteomes" id="UP001500843">
    <property type="component" value="Unassembled WGS sequence"/>
</dbReference>
<organism evidence="1 2">
    <name type="scientific">Promicromonospora umidemergens</name>
    <dbReference type="NCBI Taxonomy" id="629679"/>
    <lineage>
        <taxon>Bacteria</taxon>
        <taxon>Bacillati</taxon>
        <taxon>Actinomycetota</taxon>
        <taxon>Actinomycetes</taxon>
        <taxon>Micrococcales</taxon>
        <taxon>Promicromonosporaceae</taxon>
        <taxon>Promicromonospora</taxon>
    </lineage>
</organism>
<evidence type="ECO:0000313" key="2">
    <source>
        <dbReference type="Proteomes" id="UP001500843"/>
    </source>
</evidence>
<reference evidence="2" key="1">
    <citation type="journal article" date="2019" name="Int. J. Syst. Evol. Microbiol.">
        <title>The Global Catalogue of Microorganisms (GCM) 10K type strain sequencing project: providing services to taxonomists for standard genome sequencing and annotation.</title>
        <authorList>
            <consortium name="The Broad Institute Genomics Platform"/>
            <consortium name="The Broad Institute Genome Sequencing Center for Infectious Disease"/>
            <person name="Wu L."/>
            <person name="Ma J."/>
        </authorList>
    </citation>
    <scope>NUCLEOTIDE SEQUENCE [LARGE SCALE GENOMIC DNA]</scope>
    <source>
        <strain evidence="2">JCM 17975</strain>
    </source>
</reference>
<comment type="caution">
    <text evidence="1">The sequence shown here is derived from an EMBL/GenBank/DDBJ whole genome shotgun (WGS) entry which is preliminary data.</text>
</comment>
<keyword evidence="2" id="KW-1185">Reference proteome</keyword>
<dbReference type="InterPro" id="IPR025591">
    <property type="entry name" value="RloB"/>
</dbReference>
<name>A0ABP8WG05_9MICO</name>
<dbReference type="Pfam" id="PF13707">
    <property type="entry name" value="RloB"/>
    <property type="match status" value="1"/>
</dbReference>
<gene>
    <name evidence="1" type="ORF">GCM10023198_04450</name>
</gene>
<accession>A0ABP8WG05</accession>